<comment type="caution">
    <text evidence="3">The sequence shown here is derived from an EMBL/GenBank/DDBJ whole genome shotgun (WGS) entry which is preliminary data.</text>
</comment>
<dbReference type="InterPro" id="IPR003018">
    <property type="entry name" value="GAF"/>
</dbReference>
<dbReference type="OrthoDB" id="9803824at2"/>
<name>A0A844B118_9BURK</name>
<evidence type="ECO:0000259" key="2">
    <source>
        <dbReference type="SMART" id="SM00267"/>
    </source>
</evidence>
<dbReference type="SMART" id="SM00065">
    <property type="entry name" value="GAF"/>
    <property type="match status" value="1"/>
</dbReference>
<sequence length="390" mass="42680">MAAALAWKSAERGLSCVSRAGMGGVLVLVVPHPSAPVVHKQSSRLQFLPLSCGHVLHNAPMKSAPLPANEPERLQAVRASYCAYAPREERFDRITRTLQRLLHVPIAMVTIVEEDEQWFRSVQGLDVDHTARDISFCGHAVAMRRPLVIKDTWEDPDFLDNPLVTGPPGIRSYIGWPLQIAPQLFAGTLCAIDTIPRTFSRAEMEGIIDLARIAESELRASAASSLQKTMLMNLDMVQRRHALDPVTGCWRPRAFRKLLAMGVEQARAEGSQLALVQLRCTGLEDAVIALHASNPDIPLAVLAQLLRSRMPAEAILTHMTGSVFSALYNAPSVWYLEEMLRPLLEKTATATMPDGVTLTFGIEPAMVRLSELSPQADAAAMWAACVSQAA</sequence>
<accession>A0A844B118</accession>
<dbReference type="Gene3D" id="3.30.70.270">
    <property type="match status" value="1"/>
</dbReference>
<dbReference type="EMBL" id="WJBU01000006">
    <property type="protein sequence ID" value="MRD46982.1"/>
    <property type="molecule type" value="Genomic_DNA"/>
</dbReference>
<gene>
    <name evidence="3" type="ORF">GHT07_06815</name>
</gene>
<dbReference type="Proteomes" id="UP000487350">
    <property type="component" value="Unassembled WGS sequence"/>
</dbReference>
<evidence type="ECO:0000313" key="3">
    <source>
        <dbReference type="EMBL" id="MRD46982.1"/>
    </source>
</evidence>
<dbReference type="InterPro" id="IPR043128">
    <property type="entry name" value="Rev_trsase/Diguanyl_cyclase"/>
</dbReference>
<dbReference type="InterPro" id="IPR029016">
    <property type="entry name" value="GAF-like_dom_sf"/>
</dbReference>
<dbReference type="SMART" id="SM00267">
    <property type="entry name" value="GGDEF"/>
    <property type="match status" value="1"/>
</dbReference>
<protein>
    <submittedName>
        <fullName evidence="3">GAF domain-containing protein</fullName>
    </submittedName>
</protein>
<dbReference type="PANTHER" id="PTHR43102">
    <property type="entry name" value="SLR1143 PROTEIN"/>
    <property type="match status" value="1"/>
</dbReference>
<feature type="domain" description="GGDEF" evidence="2">
    <location>
        <begin position="230"/>
        <end position="389"/>
    </location>
</feature>
<evidence type="ECO:0000259" key="1">
    <source>
        <dbReference type="SMART" id="SM00065"/>
    </source>
</evidence>
<dbReference type="InterPro" id="IPR000160">
    <property type="entry name" value="GGDEF_dom"/>
</dbReference>
<feature type="domain" description="GAF" evidence="1">
    <location>
        <begin position="86"/>
        <end position="228"/>
    </location>
</feature>
<dbReference type="Pfam" id="PF01590">
    <property type="entry name" value="GAF"/>
    <property type="match status" value="1"/>
</dbReference>
<dbReference type="PANTHER" id="PTHR43102:SF2">
    <property type="entry name" value="GAF DOMAIN-CONTAINING PROTEIN"/>
    <property type="match status" value="1"/>
</dbReference>
<proteinExistence type="predicted"/>
<reference evidence="3 4" key="1">
    <citation type="submission" date="2019-11" db="EMBL/GenBank/DDBJ databases">
        <title>Caenimonas koreensis gen. nov., sp. nov., isolated from activated sludge.</title>
        <authorList>
            <person name="Seung H.R."/>
        </authorList>
    </citation>
    <scope>NUCLEOTIDE SEQUENCE [LARGE SCALE GENOMIC DNA]</scope>
    <source>
        <strain evidence="3 4">EMB320</strain>
    </source>
</reference>
<keyword evidence="4" id="KW-1185">Reference proteome</keyword>
<evidence type="ECO:0000313" key="4">
    <source>
        <dbReference type="Proteomes" id="UP000487350"/>
    </source>
</evidence>
<dbReference type="AlphaFoldDB" id="A0A844B118"/>
<dbReference type="SUPFAM" id="SSF55781">
    <property type="entry name" value="GAF domain-like"/>
    <property type="match status" value="1"/>
</dbReference>
<dbReference type="Gene3D" id="3.30.450.40">
    <property type="match status" value="1"/>
</dbReference>
<organism evidence="3 4">
    <name type="scientific">Caenimonas koreensis DSM 17982</name>
    <dbReference type="NCBI Taxonomy" id="1121255"/>
    <lineage>
        <taxon>Bacteria</taxon>
        <taxon>Pseudomonadati</taxon>
        <taxon>Pseudomonadota</taxon>
        <taxon>Betaproteobacteria</taxon>
        <taxon>Burkholderiales</taxon>
        <taxon>Comamonadaceae</taxon>
        <taxon>Caenimonas</taxon>
    </lineage>
</organism>